<dbReference type="EMBL" id="GL984025">
    <property type="protein sequence ID" value="EGR30262.1"/>
    <property type="molecule type" value="Genomic_DNA"/>
</dbReference>
<dbReference type="GO" id="GO:0052689">
    <property type="term" value="F:carboxylic ester hydrolase activity"/>
    <property type="evidence" value="ECO:0007669"/>
    <property type="project" value="TreeGrafter"/>
</dbReference>
<keyword evidence="2" id="KW-0378">Hydrolase</keyword>
<dbReference type="GeneID" id="14906382"/>
<dbReference type="AlphaFoldDB" id="G0QWZ8"/>
<dbReference type="OMA" id="PDRINTH"/>
<dbReference type="eggNOG" id="ENOG502SKUF">
    <property type="taxonomic scope" value="Eukaryota"/>
</dbReference>
<evidence type="ECO:0000256" key="1">
    <source>
        <dbReference type="ARBA" id="ARBA00008645"/>
    </source>
</evidence>
<keyword evidence="4" id="KW-1185">Reference proteome</keyword>
<dbReference type="InParanoid" id="G0QWZ8"/>
<evidence type="ECO:0000313" key="3">
    <source>
        <dbReference type="EMBL" id="EGR30262.1"/>
    </source>
</evidence>
<dbReference type="OrthoDB" id="8119704at2759"/>
<reference evidence="3 4" key="1">
    <citation type="submission" date="2011-07" db="EMBL/GenBank/DDBJ databases">
        <authorList>
            <person name="Coyne R."/>
            <person name="Brami D."/>
            <person name="Johnson J."/>
            <person name="Hostetler J."/>
            <person name="Hannick L."/>
            <person name="Clark T."/>
            <person name="Cassidy-Hanley D."/>
            <person name="Inman J."/>
        </authorList>
    </citation>
    <scope>NUCLEOTIDE SEQUENCE [LARGE SCALE GENOMIC DNA]</scope>
    <source>
        <strain evidence="3 4">G5</strain>
    </source>
</reference>
<protein>
    <submittedName>
        <fullName evidence="3">Uncharacterized protein</fullName>
    </submittedName>
</protein>
<dbReference type="PANTHER" id="PTHR46118:SF4">
    <property type="entry name" value="PROTEIN ABHD11"/>
    <property type="match status" value="1"/>
</dbReference>
<gene>
    <name evidence="3" type="ORF">IMG5_206927</name>
</gene>
<dbReference type="RefSeq" id="XP_004031858.1">
    <property type="nucleotide sequence ID" value="XM_004031810.1"/>
</dbReference>
<dbReference type="InterPro" id="IPR029058">
    <property type="entry name" value="AB_hydrolase_fold"/>
</dbReference>
<dbReference type="SUPFAM" id="SSF53474">
    <property type="entry name" value="alpha/beta-Hydrolases"/>
    <property type="match status" value="2"/>
</dbReference>
<dbReference type="PANTHER" id="PTHR46118">
    <property type="entry name" value="PROTEIN ABHD11"/>
    <property type="match status" value="1"/>
</dbReference>
<evidence type="ECO:0000256" key="2">
    <source>
        <dbReference type="ARBA" id="ARBA00022801"/>
    </source>
</evidence>
<dbReference type="Proteomes" id="UP000008983">
    <property type="component" value="Unassembled WGS sequence"/>
</dbReference>
<dbReference type="STRING" id="857967.G0QWZ8"/>
<evidence type="ECO:0000313" key="4">
    <source>
        <dbReference type="Proteomes" id="UP000008983"/>
    </source>
</evidence>
<accession>G0QWZ8</accession>
<proteinExistence type="inferred from homology"/>
<dbReference type="Gene3D" id="3.40.50.1820">
    <property type="entry name" value="alpha/beta hydrolase"/>
    <property type="match status" value="1"/>
</dbReference>
<organism evidence="3 4">
    <name type="scientific">Ichthyophthirius multifiliis</name>
    <name type="common">White spot disease agent</name>
    <name type="synonym">Ich</name>
    <dbReference type="NCBI Taxonomy" id="5932"/>
    <lineage>
        <taxon>Eukaryota</taxon>
        <taxon>Sar</taxon>
        <taxon>Alveolata</taxon>
        <taxon>Ciliophora</taxon>
        <taxon>Intramacronucleata</taxon>
        <taxon>Oligohymenophorea</taxon>
        <taxon>Hymenostomatida</taxon>
        <taxon>Ophryoglenina</taxon>
        <taxon>Ichthyophthirius</taxon>
    </lineage>
</organism>
<comment type="similarity">
    <text evidence="1">Belongs to the AB hydrolase superfamily.</text>
</comment>
<name>G0QWZ8_ICHMU</name>
<sequence>MRFMYSQKISTATLAGHGIGAKIALATGCYHSERVTGVFCIDSSPMDQRYHESFKEFKGYINELTQIDFNTWQQKDILLFLKDKIKDPKWRSIFSSNIVQNAKGQNQFGFELQYLNHNLQRNKADSLGHWVEKHGMFTGRVNFIFPEYSRWVHLATNTLPMYKVCARVKGFGKDIFYIQGDENPLNHWIYEFEDSQQSVAHRFLKFITAYDGVHNLLQDRSEVGKYCIPDRKHSRTHISQASHVYGDYTPAHLHHNWRFNNIYEEHDKMDQQLKK</sequence>